<feature type="region of interest" description="Disordered" evidence="4">
    <location>
        <begin position="560"/>
        <end position="610"/>
    </location>
</feature>
<dbReference type="GO" id="GO:0019205">
    <property type="term" value="F:nucleobase-containing compound kinase activity"/>
    <property type="evidence" value="ECO:0007669"/>
    <property type="project" value="InterPro"/>
</dbReference>
<dbReference type="SUPFAM" id="SSF52540">
    <property type="entry name" value="P-loop containing nucleoside triphosphate hydrolases"/>
    <property type="match status" value="1"/>
</dbReference>
<dbReference type="eggNOG" id="KOG3078">
    <property type="taxonomic scope" value="Eukaryota"/>
</dbReference>
<dbReference type="VEuPathDB" id="AmoebaDB:NAEGRDRAFT_59279"/>
<feature type="region of interest" description="Disordered" evidence="4">
    <location>
        <begin position="338"/>
        <end position="385"/>
    </location>
</feature>
<dbReference type="GeneID" id="8854048"/>
<proteinExistence type="predicted"/>
<dbReference type="PANTHER" id="PTHR23359">
    <property type="entry name" value="NUCLEOTIDE KINASE"/>
    <property type="match status" value="1"/>
</dbReference>
<keyword evidence="1" id="KW-0808">Transferase</keyword>
<dbReference type="InParanoid" id="D2VUX9"/>
<dbReference type="GO" id="GO:0006139">
    <property type="term" value="P:nucleobase-containing compound metabolic process"/>
    <property type="evidence" value="ECO:0007669"/>
    <property type="project" value="InterPro"/>
</dbReference>
<sequence>MDVDAIVYRLKESNIDDTRFAIKVIEAAEFNEPKTMILLSTSMSWAMTRKSFTEADQDDEAEKPLRKPYEAFTEDAFVTRKPHNSFKGFVEIEKRVMRAKSKYLRTFVFFCGILYGEEEEKLHQWFKLAWNGEGDSLPVFLDGGNYVPMIHVQDLVSITQKTIEEPPQPKDGEDDYQQAFLAVDESQLTQSQIVECISQKFGFNGKVEKLDEEECLIYDYFEYFTADVKLAIGAVNEFSFEWVSKEGFAENFDKIKQEFEKKRNLAPLRILMIGPPGAGKSHYSAQMKRKYRLDVVNSSSVISDFEALVKEKEATYHNLVQEKKDKIEHAKQLRLQKKKELEEKKKKQEEAKNDGDDDEDNQEPPQEEDPEEPAEEDKEEEEGSPIFVAKQEFEKYKAILDLKENSGRYNDTAITEMFRWKLSQPRLLNHGWILDGFPKTVEQAKLLFIKRAEGDDEPKGVDDHLFPDYCIIFNCKEKVLEDRLINITDPTPGHNDQDGFKRRLEAFNKANDINNLTTYLLGYIEECVTEQKRQCITKEVVFETERDEKEILTEVKEFLGKPHNYGPTEKELKEKERRRAAREDEQQKQEQQKHQNALERKRKQAEERERVLRSDAERLEEIRKQEKIMLEVKSQPLRVYLMENVIPVLTKGLIEVCQMQPEDPVDYLAEWLFKQIPDDK</sequence>
<dbReference type="Pfam" id="PF05186">
    <property type="entry name" value="Dpy-30"/>
    <property type="match status" value="1"/>
</dbReference>
<reference evidence="5 6" key="1">
    <citation type="journal article" date="2010" name="Cell">
        <title>The genome of Naegleria gruberi illuminates early eukaryotic versatility.</title>
        <authorList>
            <person name="Fritz-Laylin L.K."/>
            <person name="Prochnik S.E."/>
            <person name="Ginger M.L."/>
            <person name="Dacks J.B."/>
            <person name="Carpenter M.L."/>
            <person name="Field M.C."/>
            <person name="Kuo A."/>
            <person name="Paredez A."/>
            <person name="Chapman J."/>
            <person name="Pham J."/>
            <person name="Shu S."/>
            <person name="Neupane R."/>
            <person name="Cipriano M."/>
            <person name="Mancuso J."/>
            <person name="Tu H."/>
            <person name="Salamov A."/>
            <person name="Lindquist E."/>
            <person name="Shapiro H."/>
            <person name="Lucas S."/>
            <person name="Grigoriev I.V."/>
            <person name="Cande W.Z."/>
            <person name="Fulton C."/>
            <person name="Rokhsar D.S."/>
            <person name="Dawson S.C."/>
        </authorList>
    </citation>
    <scope>NUCLEOTIDE SEQUENCE [LARGE SCALE GENOMIC DNA]</scope>
    <source>
        <strain evidence="5 6">NEG-M</strain>
    </source>
</reference>
<protein>
    <submittedName>
        <fullName evidence="5">Adenylate kinase</fullName>
    </submittedName>
</protein>
<keyword evidence="2" id="KW-0547">Nucleotide-binding</keyword>
<dbReference type="GO" id="GO:0005524">
    <property type="term" value="F:ATP binding"/>
    <property type="evidence" value="ECO:0007669"/>
    <property type="project" value="InterPro"/>
</dbReference>
<evidence type="ECO:0000256" key="1">
    <source>
        <dbReference type="ARBA" id="ARBA00022679"/>
    </source>
</evidence>
<dbReference type="Gene3D" id="3.40.50.300">
    <property type="entry name" value="P-loop containing nucleotide triphosphate hydrolases"/>
    <property type="match status" value="1"/>
</dbReference>
<dbReference type="Gene3D" id="3.40.50.720">
    <property type="entry name" value="NAD(P)-binding Rossmann-like Domain"/>
    <property type="match status" value="1"/>
</dbReference>
<name>D2VUX9_NAEGR</name>
<dbReference type="SUPFAM" id="SSF51735">
    <property type="entry name" value="NAD(P)-binding Rossmann-fold domains"/>
    <property type="match status" value="1"/>
</dbReference>
<dbReference type="AlphaFoldDB" id="D2VUX9"/>
<keyword evidence="3 5" id="KW-0418">Kinase</keyword>
<dbReference type="InterPro" id="IPR007858">
    <property type="entry name" value="Dpy-30_motif"/>
</dbReference>
<feature type="compositionally biased region" description="Basic and acidic residues" evidence="4">
    <location>
        <begin position="568"/>
        <end position="610"/>
    </location>
</feature>
<evidence type="ECO:0000256" key="4">
    <source>
        <dbReference type="SAM" id="MobiDB-lite"/>
    </source>
</evidence>
<evidence type="ECO:0000256" key="2">
    <source>
        <dbReference type="ARBA" id="ARBA00022741"/>
    </source>
</evidence>
<dbReference type="Gene3D" id="1.20.890.10">
    <property type="entry name" value="cAMP-dependent protein kinase regulatory subunit, dimerization-anchoring domain"/>
    <property type="match status" value="1"/>
</dbReference>
<dbReference type="InterPro" id="IPR036291">
    <property type="entry name" value="NAD(P)-bd_dom_sf"/>
</dbReference>
<dbReference type="EMBL" id="GG738900">
    <property type="protein sequence ID" value="EFC39344.1"/>
    <property type="molecule type" value="Genomic_DNA"/>
</dbReference>
<dbReference type="CDD" id="cd22967">
    <property type="entry name" value="DD_AK7"/>
    <property type="match status" value="1"/>
</dbReference>
<evidence type="ECO:0000313" key="5">
    <source>
        <dbReference type="EMBL" id="EFC39344.1"/>
    </source>
</evidence>
<evidence type="ECO:0000313" key="6">
    <source>
        <dbReference type="Proteomes" id="UP000006671"/>
    </source>
</evidence>
<dbReference type="Pfam" id="PF00406">
    <property type="entry name" value="ADK"/>
    <property type="match status" value="1"/>
</dbReference>
<accession>D2VUX9</accession>
<keyword evidence="6" id="KW-1185">Reference proteome</keyword>
<dbReference type="InterPro" id="IPR047499">
    <property type="entry name" value="DD_AK7"/>
</dbReference>
<feature type="compositionally biased region" description="Basic and acidic residues" evidence="4">
    <location>
        <begin position="338"/>
        <end position="354"/>
    </location>
</feature>
<dbReference type="STRING" id="5762.D2VUX9"/>
<dbReference type="Proteomes" id="UP000006671">
    <property type="component" value="Unassembled WGS sequence"/>
</dbReference>
<dbReference type="OrthoDB" id="10262413at2759"/>
<evidence type="ECO:0000256" key="3">
    <source>
        <dbReference type="ARBA" id="ARBA00022777"/>
    </source>
</evidence>
<dbReference type="InterPro" id="IPR000850">
    <property type="entry name" value="Adenylat/UMP-CMP_kin"/>
</dbReference>
<dbReference type="KEGG" id="ngr:NAEGRDRAFT_59279"/>
<dbReference type="RefSeq" id="XP_002672088.1">
    <property type="nucleotide sequence ID" value="XM_002672042.1"/>
</dbReference>
<gene>
    <name evidence="5" type="ORF">NAEGRDRAFT_59279</name>
</gene>
<dbReference type="OMA" id="GHVEDDF"/>
<organism evidence="6">
    <name type="scientific">Naegleria gruberi</name>
    <name type="common">Amoeba</name>
    <dbReference type="NCBI Taxonomy" id="5762"/>
    <lineage>
        <taxon>Eukaryota</taxon>
        <taxon>Discoba</taxon>
        <taxon>Heterolobosea</taxon>
        <taxon>Tetramitia</taxon>
        <taxon>Eutetramitia</taxon>
        <taxon>Vahlkampfiidae</taxon>
        <taxon>Naegleria</taxon>
    </lineage>
</organism>
<feature type="compositionally biased region" description="Acidic residues" evidence="4">
    <location>
        <begin position="355"/>
        <end position="383"/>
    </location>
</feature>
<dbReference type="InterPro" id="IPR027417">
    <property type="entry name" value="P-loop_NTPase"/>
</dbReference>